<dbReference type="AlphaFoldDB" id="A0A7V8NNT0"/>
<evidence type="ECO:0000313" key="1">
    <source>
        <dbReference type="EMBL" id="MBA0084693.1"/>
    </source>
</evidence>
<proteinExistence type="predicted"/>
<feature type="non-terminal residue" evidence="1">
    <location>
        <position position="1"/>
    </location>
</feature>
<accession>A0A7V8NNT0</accession>
<organism evidence="1 2">
    <name type="scientific">Candidatus Acidiferrum panamense</name>
    <dbReference type="NCBI Taxonomy" id="2741543"/>
    <lineage>
        <taxon>Bacteria</taxon>
        <taxon>Pseudomonadati</taxon>
        <taxon>Acidobacteriota</taxon>
        <taxon>Terriglobia</taxon>
        <taxon>Candidatus Acidiferrales</taxon>
        <taxon>Candidatus Acidiferrum</taxon>
    </lineage>
</organism>
<reference evidence="1" key="1">
    <citation type="submission" date="2020-06" db="EMBL/GenBank/DDBJ databases">
        <title>Legume-microbial interactions unlock mineral nutrients during tropical forest succession.</title>
        <authorList>
            <person name="Epihov D.Z."/>
        </authorList>
    </citation>
    <scope>NUCLEOTIDE SEQUENCE [LARGE SCALE GENOMIC DNA]</scope>
    <source>
        <strain evidence="1">Pan2503</strain>
    </source>
</reference>
<sequence>LNNLRANGHPSGGPWRQFQCTACDGYFPEHHGTIFHGKQAAVELIVHVLACLAEGLGIRATARVFEVDPNTVLHWLVEAAEQLTAFSAYFLCHVHVNQLQLDELYVVLRGVINGEISAENAIKRLERSRPWVWTVSDPESKLLLVADIGPRTLAMAQRVVHQVAQRLAPHCIPLCLSDGFKGYLPAILGHFGGWVHPARRQEKGPWPKPRWRPLPGLLYAQVIKEYRRRRLVGVTHRVVFGTLEAVNTVLAPLGCQINTAFVERLNLDIRQRVAAVGRRVNTLCQGEDGLQHQLALFHTYYNFILPHASLRQPLPQSVPTNGTGSAKTWRPCTPAMAAGLTDHVWTLKEVLLFRVPPWPQPQTV</sequence>
<evidence type="ECO:0008006" key="3">
    <source>
        <dbReference type="Google" id="ProtNLM"/>
    </source>
</evidence>
<evidence type="ECO:0000313" key="2">
    <source>
        <dbReference type="Proteomes" id="UP000567293"/>
    </source>
</evidence>
<name>A0A7V8NNT0_9BACT</name>
<gene>
    <name evidence="1" type="ORF">HRJ53_06845</name>
</gene>
<dbReference type="EMBL" id="JACDQQ010000670">
    <property type="protein sequence ID" value="MBA0084693.1"/>
    <property type="molecule type" value="Genomic_DNA"/>
</dbReference>
<comment type="caution">
    <text evidence="1">The sequence shown here is derived from an EMBL/GenBank/DDBJ whole genome shotgun (WGS) entry which is preliminary data.</text>
</comment>
<dbReference type="Proteomes" id="UP000567293">
    <property type="component" value="Unassembled WGS sequence"/>
</dbReference>
<keyword evidence="2" id="KW-1185">Reference proteome</keyword>
<protein>
    <recommendedName>
        <fullName evidence="3">Transposase</fullName>
    </recommendedName>
</protein>